<dbReference type="Proteomes" id="UP000274822">
    <property type="component" value="Unassembled WGS sequence"/>
</dbReference>
<keyword evidence="2" id="KW-1185">Reference proteome</keyword>
<reference evidence="1 2" key="1">
    <citation type="journal article" date="2018" name="New Phytol.">
        <title>Phylogenomics of Endogonaceae and evolution of mycorrhizas within Mucoromycota.</title>
        <authorList>
            <person name="Chang Y."/>
            <person name="Desiro A."/>
            <person name="Na H."/>
            <person name="Sandor L."/>
            <person name="Lipzen A."/>
            <person name="Clum A."/>
            <person name="Barry K."/>
            <person name="Grigoriev I.V."/>
            <person name="Martin F.M."/>
            <person name="Stajich J.E."/>
            <person name="Smith M.E."/>
            <person name="Bonito G."/>
            <person name="Spatafora J.W."/>
        </authorList>
    </citation>
    <scope>NUCLEOTIDE SEQUENCE [LARGE SCALE GENOMIC DNA]</scope>
    <source>
        <strain evidence="1 2">AD002</strain>
    </source>
</reference>
<protein>
    <submittedName>
        <fullName evidence="1">Uncharacterized protein</fullName>
    </submittedName>
</protein>
<sequence length="322" mass="35416">MLAAALRRGYTTDTWHNAFRSCTTPLQLRTAIHRLFYKHPTPHQQTIVQALNACSRLALTAPQTTANGATWKRFKSDIPRTINSIDSFLQSQTHADQPQPYTPADLAHLARDTIIARLPPGTLTPPVYASYIRLLADAREIALAHAVFKAARTEAGIIPSLEMYKAVLSACAKDGDLSTAFDTIESAARQAGSIFRTELWLKIGIRLVLAVDIGKYLALCVEGLVPGVPEGVGVGAGIAVGVLLGGRLAMDMVIREAGDFIAEEGKTKLKGIVPRRPEELRREMYMHLVGELEREGRAAEVERILKVMRRRRLTFESLKATL</sequence>
<dbReference type="AlphaFoldDB" id="A0A433PIY1"/>
<evidence type="ECO:0000313" key="1">
    <source>
        <dbReference type="EMBL" id="RUS17476.1"/>
    </source>
</evidence>
<evidence type="ECO:0000313" key="2">
    <source>
        <dbReference type="Proteomes" id="UP000274822"/>
    </source>
</evidence>
<dbReference type="EMBL" id="RBNJ01023077">
    <property type="protein sequence ID" value="RUS17476.1"/>
    <property type="molecule type" value="Genomic_DNA"/>
</dbReference>
<name>A0A433PIY1_9FUNG</name>
<proteinExistence type="predicted"/>
<comment type="caution">
    <text evidence="1">The sequence shown here is derived from an EMBL/GenBank/DDBJ whole genome shotgun (WGS) entry which is preliminary data.</text>
</comment>
<dbReference type="InterPro" id="IPR011990">
    <property type="entry name" value="TPR-like_helical_dom_sf"/>
</dbReference>
<organism evidence="1 2">
    <name type="scientific">Jimgerdemannia flammicorona</name>
    <dbReference type="NCBI Taxonomy" id="994334"/>
    <lineage>
        <taxon>Eukaryota</taxon>
        <taxon>Fungi</taxon>
        <taxon>Fungi incertae sedis</taxon>
        <taxon>Mucoromycota</taxon>
        <taxon>Mucoromycotina</taxon>
        <taxon>Endogonomycetes</taxon>
        <taxon>Endogonales</taxon>
        <taxon>Endogonaceae</taxon>
        <taxon>Jimgerdemannia</taxon>
    </lineage>
</organism>
<dbReference type="Gene3D" id="1.25.40.10">
    <property type="entry name" value="Tetratricopeptide repeat domain"/>
    <property type="match status" value="1"/>
</dbReference>
<accession>A0A433PIY1</accession>
<gene>
    <name evidence="1" type="ORF">BC938DRAFT_476247</name>
</gene>